<dbReference type="InterPro" id="IPR027417">
    <property type="entry name" value="P-loop_NTPase"/>
</dbReference>
<protein>
    <submittedName>
        <fullName evidence="2">Uncharacterized protein</fullName>
    </submittedName>
</protein>
<evidence type="ECO:0000313" key="2">
    <source>
        <dbReference type="EMBL" id="JAT31877.1"/>
    </source>
</evidence>
<feature type="transmembrane region" description="Helical" evidence="1">
    <location>
        <begin position="12"/>
        <end position="33"/>
    </location>
</feature>
<organism evidence="2">
    <name type="scientific">Graphocephala atropunctata</name>
    <dbReference type="NCBI Taxonomy" id="36148"/>
    <lineage>
        <taxon>Eukaryota</taxon>
        <taxon>Metazoa</taxon>
        <taxon>Ecdysozoa</taxon>
        <taxon>Arthropoda</taxon>
        <taxon>Hexapoda</taxon>
        <taxon>Insecta</taxon>
        <taxon>Pterygota</taxon>
        <taxon>Neoptera</taxon>
        <taxon>Paraneoptera</taxon>
        <taxon>Hemiptera</taxon>
        <taxon>Auchenorrhyncha</taxon>
        <taxon>Membracoidea</taxon>
        <taxon>Cicadellidae</taxon>
        <taxon>Cicadellinae</taxon>
        <taxon>Cicadellini</taxon>
        <taxon>Graphocephala</taxon>
    </lineage>
</organism>
<keyword evidence="1" id="KW-0472">Membrane</keyword>
<sequence>LIAWQTINNELIMILPLLVVFSIPGLCSTQNIYGEYNEGESRRALNIYKNLDELLSFFKNETNPIAQEVLETFLTKCQFPDFTKAREDYPAKPVIVIEGNHKSSRDVVVMGLSQLMNARYVNHPAPCIHKYHKLLPRGSNLRRAYYLLSNYAGSRYAKSQLNRPIIINGYWTEQLAFTLTHVYPPGELPPIDSDIFAFPEDLLRPDLIFYLDFPNKMIYHHVTTKSPLTWKPRMLEVYKHLQLRYPILVKEMKPLFKLTTEEIHRLIHQHLYEKVFGLRNVTGTVPRVEN</sequence>
<dbReference type="EMBL" id="GEBQ01008100">
    <property type="protein sequence ID" value="JAT31877.1"/>
    <property type="molecule type" value="Transcribed_RNA"/>
</dbReference>
<reference evidence="2" key="1">
    <citation type="submission" date="2015-11" db="EMBL/GenBank/DDBJ databases">
        <title>De novo transcriptome assembly of four potential Pierce s Disease insect vectors from Arizona vineyards.</title>
        <authorList>
            <person name="Tassone E.E."/>
        </authorList>
    </citation>
    <scope>NUCLEOTIDE SEQUENCE</scope>
</reference>
<gene>
    <name evidence="2" type="ORF">g.17229</name>
</gene>
<dbReference type="AlphaFoldDB" id="A0A1B6M7F5"/>
<evidence type="ECO:0000256" key="1">
    <source>
        <dbReference type="SAM" id="Phobius"/>
    </source>
</evidence>
<accession>A0A1B6M7F5</accession>
<keyword evidence="1" id="KW-0812">Transmembrane</keyword>
<proteinExistence type="predicted"/>
<name>A0A1B6M7F5_9HEMI</name>
<feature type="non-terminal residue" evidence="2">
    <location>
        <position position="1"/>
    </location>
</feature>
<dbReference type="Gene3D" id="3.40.50.300">
    <property type="entry name" value="P-loop containing nucleotide triphosphate hydrolases"/>
    <property type="match status" value="1"/>
</dbReference>
<keyword evidence="1" id="KW-1133">Transmembrane helix</keyword>